<reference evidence="3" key="1">
    <citation type="submission" date="2020-08" db="EMBL/GenBank/DDBJ databases">
        <title>Multicomponent nature underlies the extraordinary mechanical properties of spider dragline silk.</title>
        <authorList>
            <person name="Kono N."/>
            <person name="Nakamura H."/>
            <person name="Mori M."/>
            <person name="Yoshida Y."/>
            <person name="Ohtoshi R."/>
            <person name="Malay A.D."/>
            <person name="Moran D.A.P."/>
            <person name="Tomita M."/>
            <person name="Numata K."/>
            <person name="Arakawa K."/>
        </authorList>
    </citation>
    <scope>NUCLEOTIDE SEQUENCE</scope>
</reference>
<protein>
    <submittedName>
        <fullName evidence="3">Uncharacterized protein</fullName>
    </submittedName>
</protein>
<comment type="caution">
    <text evidence="3">The sequence shown here is derived from an EMBL/GenBank/DDBJ whole genome shotgun (WGS) entry which is preliminary data.</text>
</comment>
<evidence type="ECO:0000256" key="1">
    <source>
        <dbReference type="SAM" id="MobiDB-lite"/>
    </source>
</evidence>
<feature type="region of interest" description="Disordered" evidence="1">
    <location>
        <begin position="51"/>
        <end position="120"/>
    </location>
</feature>
<feature type="compositionally biased region" description="Acidic residues" evidence="1">
    <location>
        <begin position="187"/>
        <end position="211"/>
    </location>
</feature>
<dbReference type="AlphaFoldDB" id="A0A8X6U412"/>
<feature type="region of interest" description="Disordered" evidence="1">
    <location>
        <begin position="137"/>
        <end position="264"/>
    </location>
</feature>
<feature type="chain" id="PRO_5036470705" evidence="2">
    <location>
        <begin position="21"/>
        <end position="269"/>
    </location>
</feature>
<feature type="signal peptide" evidence="2">
    <location>
        <begin position="1"/>
        <end position="20"/>
    </location>
</feature>
<proteinExistence type="predicted"/>
<keyword evidence="2" id="KW-0732">Signal</keyword>
<evidence type="ECO:0000256" key="2">
    <source>
        <dbReference type="SAM" id="SignalP"/>
    </source>
</evidence>
<accession>A0A8X6U412</accession>
<keyword evidence="4" id="KW-1185">Reference proteome</keyword>
<feature type="compositionally biased region" description="Acidic residues" evidence="1">
    <location>
        <begin position="102"/>
        <end position="117"/>
    </location>
</feature>
<dbReference type="EMBL" id="BMAW01117680">
    <property type="protein sequence ID" value="GFT76236.1"/>
    <property type="molecule type" value="Genomic_DNA"/>
</dbReference>
<sequence length="269" mass="30462">MACRSLIWVTICTCVVFCAASPTRRQFISITETTSSEPVVVVTKEGAVWDDNDDFDLDGDEDWLGETPASPSSIPQRSDYEDYDDDDGDDDDDYVGKRSGTNEDEDIEHQDAEEGDEDVKVHDAEFLFLPYRDTRLVLQDDNDPSGPIKVRHTGKNSYPEVLDGDNSIEESSKEDKNEDSQQFEFTIDNDEDDEKNNEVDDKDDFVLEDSEQKDNSVQSKSDAGQDDDDDDDDDENFVVDDDSDADDDPMFESPEEDSQVIYGDHVFLY</sequence>
<feature type="compositionally biased region" description="Acidic residues" evidence="1">
    <location>
        <begin position="51"/>
        <end position="64"/>
    </location>
</feature>
<feature type="compositionally biased region" description="Acidic residues" evidence="1">
    <location>
        <begin position="81"/>
        <end position="93"/>
    </location>
</feature>
<organism evidence="3 4">
    <name type="scientific">Nephila pilipes</name>
    <name type="common">Giant wood spider</name>
    <name type="synonym">Nephila maculata</name>
    <dbReference type="NCBI Taxonomy" id="299642"/>
    <lineage>
        <taxon>Eukaryota</taxon>
        <taxon>Metazoa</taxon>
        <taxon>Ecdysozoa</taxon>
        <taxon>Arthropoda</taxon>
        <taxon>Chelicerata</taxon>
        <taxon>Arachnida</taxon>
        <taxon>Araneae</taxon>
        <taxon>Araneomorphae</taxon>
        <taxon>Entelegynae</taxon>
        <taxon>Araneoidea</taxon>
        <taxon>Nephilidae</taxon>
        <taxon>Nephila</taxon>
    </lineage>
</organism>
<evidence type="ECO:0000313" key="3">
    <source>
        <dbReference type="EMBL" id="GFT76236.1"/>
    </source>
</evidence>
<feature type="compositionally biased region" description="Basic and acidic residues" evidence="1">
    <location>
        <begin position="170"/>
        <end position="179"/>
    </location>
</feature>
<name>A0A8X6U412_NEPPI</name>
<gene>
    <name evidence="3" type="primary">X975_08309</name>
    <name evidence="3" type="ORF">NPIL_230431</name>
</gene>
<feature type="compositionally biased region" description="Acidic residues" evidence="1">
    <location>
        <begin position="224"/>
        <end position="258"/>
    </location>
</feature>
<dbReference type="OrthoDB" id="6435479at2759"/>
<dbReference type="Proteomes" id="UP000887013">
    <property type="component" value="Unassembled WGS sequence"/>
</dbReference>
<evidence type="ECO:0000313" key="4">
    <source>
        <dbReference type="Proteomes" id="UP000887013"/>
    </source>
</evidence>